<accession>A0A1F6WZ46</accession>
<dbReference type="AlphaFoldDB" id="A0A1F6WZ46"/>
<protein>
    <recommendedName>
        <fullName evidence="3">30S ribosomal protein S21</fullName>
    </recommendedName>
</protein>
<dbReference type="EMBL" id="MFUP01000015">
    <property type="protein sequence ID" value="OGI87169.1"/>
    <property type="molecule type" value="Genomic_DNA"/>
</dbReference>
<evidence type="ECO:0000313" key="1">
    <source>
        <dbReference type="EMBL" id="OGI87169.1"/>
    </source>
</evidence>
<organism evidence="1 2">
    <name type="scientific">Candidatus Nomurabacteria bacterium RIFCSPLOWO2_01_FULL_33_24</name>
    <dbReference type="NCBI Taxonomy" id="1801765"/>
    <lineage>
        <taxon>Bacteria</taxon>
        <taxon>Candidatus Nomuraibacteriota</taxon>
    </lineage>
</organism>
<evidence type="ECO:0000313" key="2">
    <source>
        <dbReference type="Proteomes" id="UP000185809"/>
    </source>
</evidence>
<gene>
    <name evidence="1" type="ORF">A2995_02020</name>
</gene>
<dbReference type="Proteomes" id="UP000185809">
    <property type="component" value="Unassembled WGS sequence"/>
</dbReference>
<evidence type="ECO:0008006" key="3">
    <source>
        <dbReference type="Google" id="ProtNLM"/>
    </source>
</evidence>
<proteinExistence type="predicted"/>
<reference evidence="1 2" key="1">
    <citation type="journal article" date="2016" name="Nat. Commun.">
        <title>Thousands of microbial genomes shed light on interconnected biogeochemical processes in an aquifer system.</title>
        <authorList>
            <person name="Anantharaman K."/>
            <person name="Brown C.T."/>
            <person name="Hug L.A."/>
            <person name="Sharon I."/>
            <person name="Castelle C.J."/>
            <person name="Probst A.J."/>
            <person name="Thomas B.C."/>
            <person name="Singh A."/>
            <person name="Wilkins M.J."/>
            <person name="Karaoz U."/>
            <person name="Brodie E.L."/>
            <person name="Williams K.H."/>
            <person name="Hubbard S.S."/>
            <person name="Banfield J.F."/>
        </authorList>
    </citation>
    <scope>NUCLEOTIDE SEQUENCE [LARGE SCALE GENOMIC DNA]</scope>
</reference>
<sequence length="82" mass="9682">MSNKNIVNIEVRKGQKDNNLGLLRRFSRQIKESGIIRKVRKIRYQKRPKSKLGLKLSALKKIAKKKEIEHLRKLGKVNYKID</sequence>
<name>A0A1F6WZ46_9BACT</name>
<comment type="caution">
    <text evidence="1">The sequence shown here is derived from an EMBL/GenBank/DDBJ whole genome shotgun (WGS) entry which is preliminary data.</text>
</comment>